<evidence type="ECO:0000256" key="3">
    <source>
        <dbReference type="ARBA" id="ARBA00022827"/>
    </source>
</evidence>
<feature type="domain" description="FAD/NAD(P)-binding" evidence="5">
    <location>
        <begin position="6"/>
        <end position="327"/>
    </location>
</feature>
<evidence type="ECO:0000259" key="5">
    <source>
        <dbReference type="Pfam" id="PF07992"/>
    </source>
</evidence>
<dbReference type="PANTHER" id="PTHR43557:SF2">
    <property type="entry name" value="RIESKE DOMAIN-CONTAINING PROTEIN-RELATED"/>
    <property type="match status" value="1"/>
</dbReference>
<dbReference type="InterPro" id="IPR050446">
    <property type="entry name" value="FAD-oxidoreductase/Apoptosis"/>
</dbReference>
<dbReference type="InterPro" id="IPR023753">
    <property type="entry name" value="FAD/NAD-binding_dom"/>
</dbReference>
<evidence type="ECO:0000259" key="6">
    <source>
        <dbReference type="Pfam" id="PF14759"/>
    </source>
</evidence>
<evidence type="ECO:0000256" key="4">
    <source>
        <dbReference type="ARBA" id="ARBA00023002"/>
    </source>
</evidence>
<dbReference type="PRINTS" id="PR00368">
    <property type="entry name" value="FADPNR"/>
</dbReference>
<dbReference type="Gene3D" id="3.30.390.30">
    <property type="match status" value="1"/>
</dbReference>
<dbReference type="PRINTS" id="PR00411">
    <property type="entry name" value="PNDRDTASEI"/>
</dbReference>
<protein>
    <submittedName>
        <fullName evidence="7">FAD-dependent oxidoreductase</fullName>
    </submittedName>
</protein>
<reference evidence="7" key="1">
    <citation type="submission" date="2022-03" db="EMBL/GenBank/DDBJ databases">
        <title>Cryobacterium sp. nov. strain ZS14-85, isolated from Antarctic soil.</title>
        <authorList>
            <person name="Li J."/>
            <person name="Niu G."/>
        </authorList>
    </citation>
    <scope>NUCLEOTIDE SEQUENCE</scope>
    <source>
        <strain evidence="7">ZS14-85</strain>
    </source>
</reference>
<keyword evidence="8" id="KW-1185">Reference proteome</keyword>
<dbReference type="InterPro" id="IPR036188">
    <property type="entry name" value="FAD/NAD-bd_sf"/>
</dbReference>
<dbReference type="RefSeq" id="WP_243010770.1">
    <property type="nucleotide sequence ID" value="NZ_JALGAR010000001.1"/>
</dbReference>
<organism evidence="7 8">
    <name type="scientific">Cryobacterium zhongshanensis</name>
    <dbReference type="NCBI Taxonomy" id="2928153"/>
    <lineage>
        <taxon>Bacteria</taxon>
        <taxon>Bacillati</taxon>
        <taxon>Actinomycetota</taxon>
        <taxon>Actinomycetes</taxon>
        <taxon>Micrococcales</taxon>
        <taxon>Microbacteriaceae</taxon>
        <taxon>Cryobacterium</taxon>
    </lineage>
</organism>
<dbReference type="GO" id="GO:0016651">
    <property type="term" value="F:oxidoreductase activity, acting on NAD(P)H"/>
    <property type="evidence" value="ECO:0007669"/>
    <property type="project" value="TreeGrafter"/>
</dbReference>
<keyword evidence="4" id="KW-0560">Oxidoreductase</keyword>
<dbReference type="PANTHER" id="PTHR43557">
    <property type="entry name" value="APOPTOSIS-INDUCING FACTOR 1"/>
    <property type="match status" value="1"/>
</dbReference>
<dbReference type="GO" id="GO:0005737">
    <property type="term" value="C:cytoplasm"/>
    <property type="evidence" value="ECO:0007669"/>
    <property type="project" value="TreeGrafter"/>
</dbReference>
<keyword evidence="3" id="KW-0274">FAD</keyword>
<gene>
    <name evidence="7" type="ORF">MQH31_02430</name>
</gene>
<dbReference type="SUPFAM" id="SSF55424">
    <property type="entry name" value="FAD/NAD-linked reductases, dimerisation (C-terminal) domain"/>
    <property type="match status" value="1"/>
</dbReference>
<comment type="cofactor">
    <cofactor evidence="1">
        <name>FAD</name>
        <dbReference type="ChEBI" id="CHEBI:57692"/>
    </cofactor>
</comment>
<dbReference type="EMBL" id="JALGAR010000001">
    <property type="protein sequence ID" value="MCI4656670.1"/>
    <property type="molecule type" value="Genomic_DNA"/>
</dbReference>
<dbReference type="Proteomes" id="UP001165341">
    <property type="component" value="Unassembled WGS sequence"/>
</dbReference>
<dbReference type="AlphaFoldDB" id="A0AA41QSS4"/>
<keyword evidence="2" id="KW-0285">Flavoprotein</keyword>
<dbReference type="Gene3D" id="3.50.50.60">
    <property type="entry name" value="FAD/NAD(P)-binding domain"/>
    <property type="match status" value="2"/>
</dbReference>
<dbReference type="InterPro" id="IPR028202">
    <property type="entry name" value="Reductase_C"/>
</dbReference>
<sequence>MKSETYVIVGAGLAGARAAEALRAEGFDGRVVLLGEEAEYPYIRPPLSKDYLAGTSARHSIDVHQAEWYAGQDIEVLPGRAVTALTLDARRLTFADGGTLRYDRLLLSTGAAARPFPGDGGDLAGVHLLRTVGDSTRLKEALEPGRRRVVVVGAGWIGLEVAAAARGYGNDVTVLGQGAVPLERAVGAEIGAIFAQLHRDNGVDLRMETGVAEILGADGRVTGVRLETAAGRATAGEAAAEGVGSGTDEERGEVVPADVVVIGIGATPNTRLALDAGLEVADGIVVDAAFRTNEPGVYAVGDVASVFHPVLGHHLRVEHWANAENAGRAAALSMLDRAVSYEEIPYFYTDQFDLGMEYSGYGELARDAELVFRGDRSAREFLAFWVADGRVVAGMNVNVWGVNDSVQTLIRSRIRVDPSVLRDGTRSLESIIGQAVEAPGAGS</sequence>
<dbReference type="SUPFAM" id="SSF51905">
    <property type="entry name" value="FAD/NAD(P)-binding domain"/>
    <property type="match status" value="1"/>
</dbReference>
<dbReference type="Pfam" id="PF07992">
    <property type="entry name" value="Pyr_redox_2"/>
    <property type="match status" value="1"/>
</dbReference>
<evidence type="ECO:0000256" key="2">
    <source>
        <dbReference type="ARBA" id="ARBA00022630"/>
    </source>
</evidence>
<evidence type="ECO:0000256" key="1">
    <source>
        <dbReference type="ARBA" id="ARBA00001974"/>
    </source>
</evidence>
<feature type="domain" description="Reductase C-terminal" evidence="6">
    <location>
        <begin position="346"/>
        <end position="431"/>
    </location>
</feature>
<proteinExistence type="predicted"/>
<name>A0AA41QSS4_9MICO</name>
<dbReference type="InterPro" id="IPR016156">
    <property type="entry name" value="FAD/NAD-linked_Rdtase_dimer_sf"/>
</dbReference>
<dbReference type="Pfam" id="PF14759">
    <property type="entry name" value="Reductase_C"/>
    <property type="match status" value="1"/>
</dbReference>
<comment type="caution">
    <text evidence="7">The sequence shown here is derived from an EMBL/GenBank/DDBJ whole genome shotgun (WGS) entry which is preliminary data.</text>
</comment>
<evidence type="ECO:0000313" key="8">
    <source>
        <dbReference type="Proteomes" id="UP001165341"/>
    </source>
</evidence>
<accession>A0AA41QSS4</accession>
<evidence type="ECO:0000313" key="7">
    <source>
        <dbReference type="EMBL" id="MCI4656670.1"/>
    </source>
</evidence>